<evidence type="ECO:0000259" key="1">
    <source>
        <dbReference type="Pfam" id="PF00264"/>
    </source>
</evidence>
<dbReference type="Proteomes" id="UP000604046">
    <property type="component" value="Unassembled WGS sequence"/>
</dbReference>
<dbReference type="InterPro" id="IPR008922">
    <property type="entry name" value="Di-copper_centre_dom_sf"/>
</dbReference>
<dbReference type="InterPro" id="IPR002227">
    <property type="entry name" value="Tyrosinase_Cu-bd"/>
</dbReference>
<sequence length="332" mass="37207">MSTVPYAAFHPIFFLHHSNCDRIYEKHVQLETPEECASEFALRQQALAQQGEANRFLRPLEPFMHPFPPERAMVPSDTFDTKALGYEYDELPPDPPLRMMEEPVYVAFRNIKVLELDRKSYALHIFLVAKGSEWVPPSRPKEFRTRPSYAGAGAIFGGRAEECRNCRSRPPYAVMVEVQQTLQEMRLSRHDAQIQVLCEDELGVLLPLEETPVPRPVFMGPWFEDPDSPLALGTTGIEVLQVQKALVTLGYLAEDPTFASGVFDAATEEAVKEFQRFSGLAQDGLVGPVTKAQLTAQRFDRLPDVSLGGRAADVAQTKAVGVGFFELRQVPE</sequence>
<protein>
    <recommendedName>
        <fullName evidence="5">Tyrosinase</fullName>
    </recommendedName>
</protein>
<dbReference type="Pfam" id="PF00264">
    <property type="entry name" value="Tyrosinase"/>
    <property type="match status" value="1"/>
</dbReference>
<dbReference type="Pfam" id="PF01471">
    <property type="entry name" value="PG_binding_1"/>
    <property type="match status" value="1"/>
</dbReference>
<dbReference type="InterPro" id="IPR036366">
    <property type="entry name" value="PGBDSf"/>
</dbReference>
<feature type="domain" description="Tyrosinase copper-binding" evidence="1">
    <location>
        <begin position="1"/>
        <end position="26"/>
    </location>
</feature>
<dbReference type="Gene3D" id="1.10.101.10">
    <property type="entry name" value="PGBD-like superfamily/PGBD"/>
    <property type="match status" value="1"/>
</dbReference>
<dbReference type="OrthoDB" id="433266at2759"/>
<evidence type="ECO:0008006" key="5">
    <source>
        <dbReference type="Google" id="ProtNLM"/>
    </source>
</evidence>
<comment type="caution">
    <text evidence="3">The sequence shown here is derived from an EMBL/GenBank/DDBJ whole genome shotgun (WGS) entry which is preliminary data.</text>
</comment>
<keyword evidence="4" id="KW-1185">Reference proteome</keyword>
<dbReference type="InterPro" id="IPR036365">
    <property type="entry name" value="PGBD-like_sf"/>
</dbReference>
<accession>A0A812UD98</accession>
<proteinExistence type="predicted"/>
<name>A0A812UD98_9DINO</name>
<evidence type="ECO:0000313" key="3">
    <source>
        <dbReference type="EMBL" id="CAE7561580.1"/>
    </source>
</evidence>
<evidence type="ECO:0000259" key="2">
    <source>
        <dbReference type="Pfam" id="PF01471"/>
    </source>
</evidence>
<gene>
    <name evidence="3" type="ORF">SNAT2548_LOCUS31691</name>
</gene>
<dbReference type="InterPro" id="IPR002477">
    <property type="entry name" value="Peptidoglycan-bd-like"/>
</dbReference>
<dbReference type="GO" id="GO:0016491">
    <property type="term" value="F:oxidoreductase activity"/>
    <property type="evidence" value="ECO:0007669"/>
    <property type="project" value="InterPro"/>
</dbReference>
<reference evidence="3" key="1">
    <citation type="submission" date="2021-02" db="EMBL/GenBank/DDBJ databases">
        <authorList>
            <person name="Dougan E. K."/>
            <person name="Rhodes N."/>
            <person name="Thang M."/>
            <person name="Chan C."/>
        </authorList>
    </citation>
    <scope>NUCLEOTIDE SEQUENCE</scope>
</reference>
<dbReference type="EMBL" id="CAJNDS010002670">
    <property type="protein sequence ID" value="CAE7561580.1"/>
    <property type="molecule type" value="Genomic_DNA"/>
</dbReference>
<dbReference type="SUPFAM" id="SSF47090">
    <property type="entry name" value="PGBD-like"/>
    <property type="match status" value="1"/>
</dbReference>
<dbReference type="SUPFAM" id="SSF48056">
    <property type="entry name" value="Di-copper centre-containing domain"/>
    <property type="match status" value="1"/>
</dbReference>
<dbReference type="AlphaFoldDB" id="A0A812UD98"/>
<organism evidence="3 4">
    <name type="scientific">Symbiodinium natans</name>
    <dbReference type="NCBI Taxonomy" id="878477"/>
    <lineage>
        <taxon>Eukaryota</taxon>
        <taxon>Sar</taxon>
        <taxon>Alveolata</taxon>
        <taxon>Dinophyceae</taxon>
        <taxon>Suessiales</taxon>
        <taxon>Symbiodiniaceae</taxon>
        <taxon>Symbiodinium</taxon>
    </lineage>
</organism>
<evidence type="ECO:0000313" key="4">
    <source>
        <dbReference type="Proteomes" id="UP000604046"/>
    </source>
</evidence>
<dbReference type="Gene3D" id="1.10.1280.10">
    <property type="entry name" value="Di-copper center containing domain from catechol oxidase"/>
    <property type="match status" value="1"/>
</dbReference>
<feature type="domain" description="Peptidoglycan binding-like" evidence="2">
    <location>
        <begin position="236"/>
        <end position="294"/>
    </location>
</feature>